<dbReference type="Proteomes" id="UP000321026">
    <property type="component" value="Unassembled WGS sequence"/>
</dbReference>
<gene>
    <name evidence="1" type="ORF">E6Q11_01280</name>
</gene>
<protein>
    <submittedName>
        <fullName evidence="1">Uncharacterized protein</fullName>
    </submittedName>
</protein>
<evidence type="ECO:0000313" key="2">
    <source>
        <dbReference type="Proteomes" id="UP000321026"/>
    </source>
</evidence>
<dbReference type="EMBL" id="SSDS01000020">
    <property type="protein sequence ID" value="TXG78314.1"/>
    <property type="molecule type" value="Genomic_DNA"/>
</dbReference>
<evidence type="ECO:0000313" key="1">
    <source>
        <dbReference type="EMBL" id="TXG78314.1"/>
    </source>
</evidence>
<dbReference type="AlphaFoldDB" id="A0A5C7JB05"/>
<reference evidence="1 2" key="1">
    <citation type="submission" date="2018-09" db="EMBL/GenBank/DDBJ databases">
        <title>Metagenome Assembled Genomes from an Advanced Water Purification Facility.</title>
        <authorList>
            <person name="Stamps B.W."/>
            <person name="Spear J.R."/>
        </authorList>
    </citation>
    <scope>NUCLEOTIDE SEQUENCE [LARGE SCALE GENOMIC DNA]</scope>
    <source>
        <strain evidence="1">Bin_63_2</strain>
    </source>
</reference>
<sequence length="127" mass="14187">MDDSVLVALKKARLDGWVRMQELVGEMAHQWMLSEDEDEAVAAAATERLETLKQLAFELLDTLIPDCGWIRYGVYDPEDAGEGFVIVRICHDDVEFSRNVCTTVPIVRPVVESPEPDPIGMLQALGE</sequence>
<comment type="caution">
    <text evidence="1">The sequence shown here is derived from an EMBL/GenBank/DDBJ whole genome shotgun (WGS) entry which is preliminary data.</text>
</comment>
<organism evidence="1 2">
    <name type="scientific">Candidatus Dojkabacteria bacterium</name>
    <dbReference type="NCBI Taxonomy" id="2099670"/>
    <lineage>
        <taxon>Bacteria</taxon>
        <taxon>Candidatus Dojkabacteria</taxon>
    </lineage>
</organism>
<proteinExistence type="predicted"/>
<name>A0A5C7JB05_9BACT</name>
<accession>A0A5C7JB05</accession>